<dbReference type="GO" id="GO:0003700">
    <property type="term" value="F:DNA-binding transcription factor activity"/>
    <property type="evidence" value="ECO:0007669"/>
    <property type="project" value="TreeGrafter"/>
</dbReference>
<protein>
    <submittedName>
        <fullName evidence="11">GDNF inducible zinc finger protein 1</fullName>
    </submittedName>
</protein>
<keyword evidence="4" id="KW-0677">Repeat</keyword>
<organism evidence="11 12">
    <name type="scientific">Nothoprocta perdicaria</name>
    <name type="common">Chilean tinamou</name>
    <name type="synonym">Crypturus perdicarius</name>
    <dbReference type="NCBI Taxonomy" id="30464"/>
    <lineage>
        <taxon>Eukaryota</taxon>
        <taxon>Metazoa</taxon>
        <taxon>Chordata</taxon>
        <taxon>Craniata</taxon>
        <taxon>Vertebrata</taxon>
        <taxon>Euteleostomi</taxon>
        <taxon>Archelosauria</taxon>
        <taxon>Archosauria</taxon>
        <taxon>Dinosauria</taxon>
        <taxon>Saurischia</taxon>
        <taxon>Theropoda</taxon>
        <taxon>Coelurosauria</taxon>
        <taxon>Aves</taxon>
        <taxon>Palaeognathae</taxon>
        <taxon>Tinamiformes</taxon>
        <taxon>Tinamidae</taxon>
        <taxon>Nothoprocta</taxon>
    </lineage>
</organism>
<feature type="domain" description="C2H2-type" evidence="10">
    <location>
        <begin position="169"/>
        <end position="197"/>
    </location>
</feature>
<proteinExistence type="predicted"/>
<feature type="domain" description="C2H2-type" evidence="10">
    <location>
        <begin position="228"/>
        <end position="255"/>
    </location>
</feature>
<evidence type="ECO:0000313" key="11">
    <source>
        <dbReference type="Ensembl" id="ENSNPEP00000007292.1"/>
    </source>
</evidence>
<dbReference type="PROSITE" id="PS50157">
    <property type="entry name" value="ZINC_FINGER_C2H2_2"/>
    <property type="match status" value="8"/>
</dbReference>
<dbReference type="PANTHER" id="PTHR24390:SF265">
    <property type="entry name" value="ZINC FINGER PROTEIN 239-LIKE-RELATED"/>
    <property type="match status" value="1"/>
</dbReference>
<evidence type="ECO:0000256" key="9">
    <source>
        <dbReference type="SAM" id="MobiDB-lite"/>
    </source>
</evidence>
<reference evidence="11" key="1">
    <citation type="submission" date="2025-08" db="UniProtKB">
        <authorList>
            <consortium name="Ensembl"/>
        </authorList>
    </citation>
    <scope>IDENTIFICATION</scope>
</reference>
<gene>
    <name evidence="11" type="primary">GZF1</name>
</gene>
<evidence type="ECO:0000256" key="7">
    <source>
        <dbReference type="ARBA" id="ARBA00023242"/>
    </source>
</evidence>
<feature type="region of interest" description="Disordered" evidence="9">
    <location>
        <begin position="28"/>
        <end position="47"/>
    </location>
</feature>
<keyword evidence="5 8" id="KW-0863">Zinc-finger</keyword>
<feature type="domain" description="C2H2-type" evidence="10">
    <location>
        <begin position="138"/>
        <end position="161"/>
    </location>
</feature>
<feature type="compositionally biased region" description="Polar residues" evidence="9">
    <location>
        <begin position="28"/>
        <end position="40"/>
    </location>
</feature>
<dbReference type="PROSITE" id="PS00028">
    <property type="entry name" value="ZINC_FINGER_C2H2_1"/>
    <property type="match status" value="7"/>
</dbReference>
<keyword evidence="7" id="KW-0539">Nucleus</keyword>
<dbReference type="Pfam" id="PF00096">
    <property type="entry name" value="zf-C2H2"/>
    <property type="match status" value="4"/>
</dbReference>
<dbReference type="FunFam" id="3.30.160.60:FF:004075">
    <property type="match status" value="1"/>
</dbReference>
<dbReference type="InterPro" id="IPR013087">
    <property type="entry name" value="Znf_C2H2_type"/>
</dbReference>
<dbReference type="GO" id="GO:0005634">
    <property type="term" value="C:nucleus"/>
    <property type="evidence" value="ECO:0007669"/>
    <property type="project" value="UniProtKB-SubCell"/>
</dbReference>
<sequence length="366" mass="42158">MQSCWLAMNNLKADQRVLSKQALLSHSQNQRLQSSQNVTKQFPKRQPVGTPLGLKMRLVLLSAARLTQKNVKGEQDGGCEANCSEFEDSRGLEEVCTEEEDENEYCNEKETQERQSDGEFTIKKVIKSGVNKKSAYVITCDKCNEQFVSRKKYVDHCRDVHQCLPGKVYRCDICSKSFASYNSWKEHRACVHTEERQFACTICNATFKRKRDVRTHYMRKHEGRVKRPLCSVCGKILSSRTALVFHMRTHTGEKPYECGICHSKFAQPSQLKIHTRSRCHMGAKPYKCEVCGKTFGLRASLAQHSNVHAETRPYFCELCGKTFTQQGALRRHQRIHTGERPYKCRACERTFTDMSTLRRHVSVRSL</sequence>
<reference evidence="11" key="2">
    <citation type="submission" date="2025-09" db="UniProtKB">
        <authorList>
            <consortium name="Ensembl"/>
        </authorList>
    </citation>
    <scope>IDENTIFICATION</scope>
</reference>
<dbReference type="GO" id="GO:0000978">
    <property type="term" value="F:RNA polymerase II cis-regulatory region sequence-specific DNA binding"/>
    <property type="evidence" value="ECO:0007669"/>
    <property type="project" value="TreeGrafter"/>
</dbReference>
<feature type="domain" description="C2H2-type" evidence="10">
    <location>
        <begin position="198"/>
        <end position="226"/>
    </location>
</feature>
<evidence type="ECO:0000256" key="2">
    <source>
        <dbReference type="ARBA" id="ARBA00022553"/>
    </source>
</evidence>
<feature type="domain" description="C2H2-type" evidence="10">
    <location>
        <begin position="342"/>
        <end position="366"/>
    </location>
</feature>
<evidence type="ECO:0000313" key="12">
    <source>
        <dbReference type="Proteomes" id="UP000694420"/>
    </source>
</evidence>
<dbReference type="Proteomes" id="UP000694420">
    <property type="component" value="Unplaced"/>
</dbReference>
<dbReference type="GO" id="GO:0008270">
    <property type="term" value="F:zinc ion binding"/>
    <property type="evidence" value="ECO:0007669"/>
    <property type="project" value="UniProtKB-KW"/>
</dbReference>
<dbReference type="FunFam" id="3.30.160.60:FF:001049">
    <property type="entry name" value="zinc finger protein 319"/>
    <property type="match status" value="1"/>
</dbReference>
<accession>A0A8C6Z596</accession>
<feature type="domain" description="C2H2-type" evidence="10">
    <location>
        <begin position="314"/>
        <end position="341"/>
    </location>
</feature>
<dbReference type="Pfam" id="PF13912">
    <property type="entry name" value="zf-C2H2_6"/>
    <property type="match status" value="2"/>
</dbReference>
<keyword evidence="2" id="KW-0597">Phosphoprotein</keyword>
<name>A0A8C6Z596_NOTPE</name>
<dbReference type="SUPFAM" id="SSF57667">
    <property type="entry name" value="beta-beta-alpha zinc fingers"/>
    <property type="match status" value="3"/>
</dbReference>
<dbReference type="FunFam" id="3.30.160.60:FF:001498">
    <property type="entry name" value="Zinc finger protein 404"/>
    <property type="match status" value="1"/>
</dbReference>
<evidence type="ECO:0000256" key="8">
    <source>
        <dbReference type="PROSITE-ProRule" id="PRU00042"/>
    </source>
</evidence>
<evidence type="ECO:0000256" key="1">
    <source>
        <dbReference type="ARBA" id="ARBA00004123"/>
    </source>
</evidence>
<dbReference type="GO" id="GO:0006357">
    <property type="term" value="P:regulation of transcription by RNA polymerase II"/>
    <property type="evidence" value="ECO:0007669"/>
    <property type="project" value="TreeGrafter"/>
</dbReference>
<dbReference type="Ensembl" id="ENSNPET00000007472.1">
    <property type="protein sequence ID" value="ENSNPEP00000007292.1"/>
    <property type="gene ID" value="ENSNPEG00000005438.1"/>
</dbReference>
<dbReference type="FunFam" id="3.30.160.60:FF:001818">
    <property type="entry name" value="GDNF-inducible zinc finger protein 1 isoform X1"/>
    <property type="match status" value="1"/>
</dbReference>
<dbReference type="FunFam" id="3.30.160.60:FF:000690">
    <property type="entry name" value="Zinc finger protein 354C"/>
    <property type="match status" value="1"/>
</dbReference>
<feature type="domain" description="C2H2-type" evidence="10">
    <location>
        <begin position="286"/>
        <end position="313"/>
    </location>
</feature>
<dbReference type="Gene3D" id="3.30.160.60">
    <property type="entry name" value="Classic Zinc Finger"/>
    <property type="match status" value="7"/>
</dbReference>
<dbReference type="Pfam" id="PF12874">
    <property type="entry name" value="zf-met"/>
    <property type="match status" value="1"/>
</dbReference>
<evidence type="ECO:0000256" key="5">
    <source>
        <dbReference type="ARBA" id="ARBA00022771"/>
    </source>
</evidence>
<dbReference type="InterPro" id="IPR036236">
    <property type="entry name" value="Znf_C2H2_sf"/>
</dbReference>
<dbReference type="PANTHER" id="PTHR24390">
    <property type="entry name" value="ZINC FINGER PROTEIN"/>
    <property type="match status" value="1"/>
</dbReference>
<keyword evidence="3" id="KW-0479">Metal-binding</keyword>
<evidence type="ECO:0000256" key="4">
    <source>
        <dbReference type="ARBA" id="ARBA00022737"/>
    </source>
</evidence>
<evidence type="ECO:0000259" key="10">
    <source>
        <dbReference type="PROSITE" id="PS50157"/>
    </source>
</evidence>
<comment type="subcellular location">
    <subcellularLocation>
        <location evidence="1">Nucleus</location>
    </subcellularLocation>
</comment>
<dbReference type="SMART" id="SM00355">
    <property type="entry name" value="ZnF_C2H2"/>
    <property type="match status" value="8"/>
</dbReference>
<feature type="domain" description="C2H2-type" evidence="10">
    <location>
        <begin position="256"/>
        <end position="285"/>
    </location>
</feature>
<evidence type="ECO:0000256" key="3">
    <source>
        <dbReference type="ARBA" id="ARBA00022723"/>
    </source>
</evidence>
<keyword evidence="6" id="KW-0862">Zinc</keyword>
<dbReference type="FunFam" id="3.30.160.60:FF:000688">
    <property type="entry name" value="zinc finger protein 197 isoform X1"/>
    <property type="match status" value="1"/>
</dbReference>
<evidence type="ECO:0000256" key="6">
    <source>
        <dbReference type="ARBA" id="ARBA00022833"/>
    </source>
</evidence>
<keyword evidence="12" id="KW-1185">Reference proteome</keyword>
<dbReference type="AlphaFoldDB" id="A0A8C6Z596"/>